<organism evidence="1 2">
    <name type="scientific">Pseudoprimorskyibacter insulae</name>
    <dbReference type="NCBI Taxonomy" id="1695997"/>
    <lineage>
        <taxon>Bacteria</taxon>
        <taxon>Pseudomonadati</taxon>
        <taxon>Pseudomonadota</taxon>
        <taxon>Alphaproteobacteria</taxon>
        <taxon>Rhodobacterales</taxon>
        <taxon>Paracoccaceae</taxon>
        <taxon>Pseudoprimorskyibacter</taxon>
    </lineage>
</organism>
<dbReference type="GO" id="GO:0044781">
    <property type="term" value="P:bacterial-type flagellum organization"/>
    <property type="evidence" value="ECO:0007669"/>
    <property type="project" value="InterPro"/>
</dbReference>
<protein>
    <submittedName>
        <fullName evidence="1">Uncharacterized protein</fullName>
    </submittedName>
</protein>
<sequence>MAADAASQENMLPAALKAQVIYLAEFTQAHSAKVLRGQADIAPLLDVNIAVLKGLKMQEIRE</sequence>
<accession>A0A2R8AZ11</accession>
<dbReference type="Proteomes" id="UP000244904">
    <property type="component" value="Unassembled WGS sequence"/>
</dbReference>
<reference evidence="2" key="1">
    <citation type="submission" date="2018-03" db="EMBL/GenBank/DDBJ databases">
        <authorList>
            <person name="Rodrigo-Torres L."/>
            <person name="Arahal R. D."/>
            <person name="Lucena T."/>
        </authorList>
    </citation>
    <scope>NUCLEOTIDE SEQUENCE [LARGE SCALE GENOMIC DNA]</scope>
    <source>
        <strain evidence="2">CECT 8871</strain>
    </source>
</reference>
<keyword evidence="2" id="KW-1185">Reference proteome</keyword>
<evidence type="ECO:0000313" key="2">
    <source>
        <dbReference type="Proteomes" id="UP000244904"/>
    </source>
</evidence>
<dbReference type="AlphaFoldDB" id="A0A2R8AZ11"/>
<evidence type="ECO:0000313" key="1">
    <source>
        <dbReference type="EMBL" id="SPF81207.1"/>
    </source>
</evidence>
<dbReference type="Pfam" id="PF07309">
    <property type="entry name" value="FlaF"/>
    <property type="match status" value="1"/>
</dbReference>
<gene>
    <name evidence="1" type="ORF">PRI8871_03029</name>
</gene>
<name>A0A2R8AZ11_9RHOB</name>
<proteinExistence type="predicted"/>
<dbReference type="EMBL" id="OMOJ01000007">
    <property type="protein sequence ID" value="SPF81207.1"/>
    <property type="molecule type" value="Genomic_DNA"/>
</dbReference>
<dbReference type="InterPro" id="IPR010845">
    <property type="entry name" value="FlaF"/>
</dbReference>